<protein>
    <recommendedName>
        <fullName evidence="4">Secreted protein</fullName>
    </recommendedName>
</protein>
<evidence type="ECO:0008006" key="4">
    <source>
        <dbReference type="Google" id="ProtNLM"/>
    </source>
</evidence>
<feature type="chain" id="PRO_5016986688" description="Secreted protein" evidence="1">
    <location>
        <begin position="28"/>
        <end position="98"/>
    </location>
</feature>
<feature type="signal peptide" evidence="1">
    <location>
        <begin position="1"/>
        <end position="27"/>
    </location>
</feature>
<keyword evidence="3" id="KW-1185">Reference proteome</keyword>
<sequence length="98" mass="9490">MKQLTFVTGAGAIAAAAALAFSGSALAEPDDPAPAPGGTAGAAPTAADEVAALQAQGKSVQVVGNDGGLLENCEVVNTVEGAEANTVMMEVDCGLNYP</sequence>
<keyword evidence="1" id="KW-0732">Signal</keyword>
<evidence type="ECO:0000256" key="1">
    <source>
        <dbReference type="SAM" id="SignalP"/>
    </source>
</evidence>
<accession>A0A375YEQ3</accession>
<gene>
    <name evidence="2" type="ORF">MPP7335_01344</name>
</gene>
<dbReference type="EMBL" id="UEGS01000001">
    <property type="protein sequence ID" value="SRX79607.1"/>
    <property type="molecule type" value="Genomic_DNA"/>
</dbReference>
<evidence type="ECO:0000313" key="3">
    <source>
        <dbReference type="Proteomes" id="UP000252008"/>
    </source>
</evidence>
<dbReference type="AlphaFoldDB" id="A0A375YEQ3"/>
<dbReference type="Proteomes" id="UP000252008">
    <property type="component" value="Unassembled WGS sequence"/>
</dbReference>
<evidence type="ECO:0000313" key="2">
    <source>
        <dbReference type="EMBL" id="SRX79607.1"/>
    </source>
</evidence>
<organism evidence="2 3">
    <name type="scientific">Mycolicibacterium parafortuitum</name>
    <name type="common">Mycobacterium parafortuitum</name>
    <dbReference type="NCBI Taxonomy" id="39692"/>
    <lineage>
        <taxon>Bacteria</taxon>
        <taxon>Bacillati</taxon>
        <taxon>Actinomycetota</taxon>
        <taxon>Actinomycetes</taxon>
        <taxon>Mycobacteriales</taxon>
        <taxon>Mycobacteriaceae</taxon>
        <taxon>Mycolicibacterium</taxon>
    </lineage>
</organism>
<dbReference type="RefSeq" id="WP_083143407.1">
    <property type="nucleotide sequence ID" value="NZ_MVID01000008.1"/>
</dbReference>
<reference evidence="2 3" key="1">
    <citation type="submission" date="2018-05" db="EMBL/GenBank/DDBJ databases">
        <authorList>
            <consortium name="IHU Genomes"/>
        </authorList>
    </citation>
    <scope>NUCLEOTIDE SEQUENCE [LARGE SCALE GENOMIC DNA]</scope>
    <source>
        <strain evidence="2 3">P7335</strain>
    </source>
</reference>
<proteinExistence type="predicted"/>
<name>A0A375YEQ3_MYCPF</name>